<dbReference type="EMBL" id="JBHSBB010000014">
    <property type="protein sequence ID" value="MFC4033968.1"/>
    <property type="molecule type" value="Genomic_DNA"/>
</dbReference>
<dbReference type="SUPFAM" id="SSF52172">
    <property type="entry name" value="CheY-like"/>
    <property type="match status" value="1"/>
</dbReference>
<dbReference type="PROSITE" id="PS50921">
    <property type="entry name" value="ANTAR"/>
    <property type="match status" value="1"/>
</dbReference>
<dbReference type="InterPro" id="IPR024189">
    <property type="entry name" value="ANTAR_transcrpt_antiterm_reg"/>
</dbReference>
<feature type="domain" description="ANTAR" evidence="1">
    <location>
        <begin position="21"/>
        <end position="82"/>
    </location>
</feature>
<evidence type="ECO:0000259" key="1">
    <source>
        <dbReference type="PROSITE" id="PS50921"/>
    </source>
</evidence>
<dbReference type="Pfam" id="PF03861">
    <property type="entry name" value="ANTAR"/>
    <property type="match status" value="1"/>
</dbReference>
<reference evidence="3" key="1">
    <citation type="journal article" date="2019" name="Int. J. Syst. Evol. Microbiol.">
        <title>The Global Catalogue of Microorganisms (GCM) 10K type strain sequencing project: providing services to taxonomists for standard genome sequencing and annotation.</title>
        <authorList>
            <consortium name="The Broad Institute Genomics Platform"/>
            <consortium name="The Broad Institute Genome Sequencing Center for Infectious Disease"/>
            <person name="Wu L."/>
            <person name="Ma J."/>
        </authorList>
    </citation>
    <scope>NUCLEOTIDE SEQUENCE [LARGE SCALE GENOMIC DNA]</scope>
    <source>
        <strain evidence="3">CGMCC 4.7237</strain>
    </source>
</reference>
<dbReference type="PIRSF" id="PIRSF010636">
    <property type="entry name" value="ANTAR_solo"/>
    <property type="match status" value="1"/>
</dbReference>
<sequence length="110" mass="11978">MVSRPPERGAPTATDTLRREVEALRQEAEGLRQALTTSPIIDMARGVVMATAPCTKEEAWQVLVELSQRTNVKLRDIARHIVSGVTGEPMPPPVRGALLAALDRIRATRG</sequence>
<dbReference type="SMART" id="SM01012">
    <property type="entry name" value="ANTAR"/>
    <property type="match status" value="1"/>
</dbReference>
<dbReference type="Gene3D" id="1.10.10.10">
    <property type="entry name" value="Winged helix-like DNA-binding domain superfamily/Winged helix DNA-binding domain"/>
    <property type="match status" value="1"/>
</dbReference>
<dbReference type="Proteomes" id="UP001595765">
    <property type="component" value="Unassembled WGS sequence"/>
</dbReference>
<evidence type="ECO:0000313" key="2">
    <source>
        <dbReference type="EMBL" id="MFC4033968.1"/>
    </source>
</evidence>
<dbReference type="RefSeq" id="WP_386431331.1">
    <property type="nucleotide sequence ID" value="NZ_JBHSBB010000014.1"/>
</dbReference>
<gene>
    <name evidence="2" type="ORF">ACFO3J_21145</name>
</gene>
<accession>A0ABV8HPI8</accession>
<name>A0ABV8HPI8_9ACTN</name>
<dbReference type="InterPro" id="IPR011006">
    <property type="entry name" value="CheY-like_superfamily"/>
</dbReference>
<dbReference type="InterPro" id="IPR036388">
    <property type="entry name" value="WH-like_DNA-bd_sf"/>
</dbReference>
<keyword evidence="3" id="KW-1185">Reference proteome</keyword>
<protein>
    <submittedName>
        <fullName evidence="2">ANTAR domain-containing protein</fullName>
    </submittedName>
</protein>
<dbReference type="InterPro" id="IPR005561">
    <property type="entry name" value="ANTAR"/>
</dbReference>
<evidence type="ECO:0000313" key="3">
    <source>
        <dbReference type="Proteomes" id="UP001595765"/>
    </source>
</evidence>
<proteinExistence type="predicted"/>
<organism evidence="2 3">
    <name type="scientific">Streptomyces polygonati</name>
    <dbReference type="NCBI Taxonomy" id="1617087"/>
    <lineage>
        <taxon>Bacteria</taxon>
        <taxon>Bacillati</taxon>
        <taxon>Actinomycetota</taxon>
        <taxon>Actinomycetes</taxon>
        <taxon>Kitasatosporales</taxon>
        <taxon>Streptomycetaceae</taxon>
        <taxon>Streptomyces</taxon>
    </lineage>
</organism>
<comment type="caution">
    <text evidence="2">The sequence shown here is derived from an EMBL/GenBank/DDBJ whole genome shotgun (WGS) entry which is preliminary data.</text>
</comment>